<feature type="compositionally biased region" description="Polar residues" evidence="1">
    <location>
        <begin position="1"/>
        <end position="19"/>
    </location>
</feature>
<accession>A0A6C0F3E4</accession>
<evidence type="ECO:0000313" key="3">
    <source>
        <dbReference type="EMBL" id="QHT36166.1"/>
    </source>
</evidence>
<dbReference type="AlphaFoldDB" id="A0A6C0F3E4"/>
<evidence type="ECO:0000256" key="2">
    <source>
        <dbReference type="SAM" id="Phobius"/>
    </source>
</evidence>
<evidence type="ECO:0000256" key="1">
    <source>
        <dbReference type="SAM" id="MobiDB-lite"/>
    </source>
</evidence>
<sequence>MDSNTTDILINSNNNQETPSPYVKMRPETVQFTERLEHYAREYFLNLAKFKQSYVFYHKNPEYEEYQKNFVDSKSQLQSINKSIFLLANAIQVKIERLNAYITDINKKLMDDKVYYSKLNVIYKNIGNTEHGSATLIDDYKKTYNEVYLNSFNMFIGIIIVCGTTFSVFKNSTLKEGVKEGALKISNLIKSKIPGSQKYKYKYKY</sequence>
<keyword evidence="2" id="KW-0812">Transmembrane</keyword>
<proteinExistence type="predicted"/>
<feature type="transmembrane region" description="Helical" evidence="2">
    <location>
        <begin position="147"/>
        <end position="169"/>
    </location>
</feature>
<dbReference type="EMBL" id="MN739031">
    <property type="protein sequence ID" value="QHT36166.1"/>
    <property type="molecule type" value="Genomic_DNA"/>
</dbReference>
<keyword evidence="2" id="KW-0472">Membrane</keyword>
<organism evidence="3">
    <name type="scientific">viral metagenome</name>
    <dbReference type="NCBI Taxonomy" id="1070528"/>
    <lineage>
        <taxon>unclassified sequences</taxon>
        <taxon>metagenomes</taxon>
        <taxon>organismal metagenomes</taxon>
    </lineage>
</organism>
<keyword evidence="2" id="KW-1133">Transmembrane helix</keyword>
<name>A0A6C0F3E4_9ZZZZ</name>
<reference evidence="3" key="1">
    <citation type="journal article" date="2020" name="Nature">
        <title>Giant virus diversity and host interactions through global metagenomics.</title>
        <authorList>
            <person name="Schulz F."/>
            <person name="Roux S."/>
            <person name="Paez-Espino D."/>
            <person name="Jungbluth S."/>
            <person name="Walsh D.A."/>
            <person name="Denef V.J."/>
            <person name="McMahon K.D."/>
            <person name="Konstantinidis K.T."/>
            <person name="Eloe-Fadrosh E.A."/>
            <person name="Kyrpides N.C."/>
            <person name="Woyke T."/>
        </authorList>
    </citation>
    <scope>NUCLEOTIDE SEQUENCE</scope>
    <source>
        <strain evidence="3">GVMAG-M-3300009182-46</strain>
    </source>
</reference>
<feature type="region of interest" description="Disordered" evidence="1">
    <location>
        <begin position="1"/>
        <end position="20"/>
    </location>
</feature>
<protein>
    <submittedName>
        <fullName evidence="3">Uncharacterized protein</fullName>
    </submittedName>
</protein>